<name>A0ABS2JR65_9GAMM</name>
<reference evidence="3 4" key="1">
    <citation type="submission" date="2020-10" db="EMBL/GenBank/DDBJ databases">
        <title>Phylogeny of dyella-like bacteria.</title>
        <authorList>
            <person name="Fu J."/>
        </authorList>
    </citation>
    <scope>NUCLEOTIDE SEQUENCE [LARGE SCALE GENOMIC DNA]</scope>
    <source>
        <strain evidence="3 4">THG-B117</strain>
    </source>
</reference>
<dbReference type="Pfam" id="PF03703">
    <property type="entry name" value="bPH_2"/>
    <property type="match status" value="1"/>
</dbReference>
<organism evidence="3 4">
    <name type="scientific">Dyella kyungheensis</name>
    <dbReference type="NCBI Taxonomy" id="1242174"/>
    <lineage>
        <taxon>Bacteria</taxon>
        <taxon>Pseudomonadati</taxon>
        <taxon>Pseudomonadota</taxon>
        <taxon>Gammaproteobacteria</taxon>
        <taxon>Lysobacterales</taxon>
        <taxon>Rhodanobacteraceae</taxon>
        <taxon>Dyella</taxon>
    </lineage>
</organism>
<evidence type="ECO:0000313" key="4">
    <source>
        <dbReference type="Proteomes" id="UP001430065"/>
    </source>
</evidence>
<keyword evidence="1" id="KW-0812">Transmembrane</keyword>
<keyword evidence="4" id="KW-1185">Reference proteome</keyword>
<dbReference type="Proteomes" id="UP001430065">
    <property type="component" value="Unassembled WGS sequence"/>
</dbReference>
<dbReference type="EMBL" id="JADIKC010000004">
    <property type="protein sequence ID" value="MBM7121514.1"/>
    <property type="molecule type" value="Genomic_DNA"/>
</dbReference>
<sequence length="172" mass="19565">MDEQRKPCPACGEMIMATAHKCRFCGTDIDAYVAAREATTERTLFEGHPAVVYSAGQYLLIVVTLGIALLVYWIRSLSTRFTITTQRVRIERGLFSKMQDNLELFRVDHIDLHKPLGQRLLGYSTVHLHSSDAGMTSVYLYGIPNLEAMADTLRDCSLRERSRRRVLPVEQM</sequence>
<evidence type="ECO:0000259" key="2">
    <source>
        <dbReference type="Pfam" id="PF03703"/>
    </source>
</evidence>
<feature type="domain" description="YdbS-like PH" evidence="2">
    <location>
        <begin position="78"/>
        <end position="152"/>
    </location>
</feature>
<protein>
    <submittedName>
        <fullName evidence="3">PH domain-containing protein</fullName>
    </submittedName>
</protein>
<keyword evidence="1" id="KW-0472">Membrane</keyword>
<evidence type="ECO:0000313" key="3">
    <source>
        <dbReference type="EMBL" id="MBM7121514.1"/>
    </source>
</evidence>
<keyword evidence="1" id="KW-1133">Transmembrane helix</keyword>
<gene>
    <name evidence="3" type="ORF">ISP20_10145</name>
</gene>
<evidence type="ECO:0000256" key="1">
    <source>
        <dbReference type="SAM" id="Phobius"/>
    </source>
</evidence>
<accession>A0ABS2JR65</accession>
<dbReference type="InterPro" id="IPR005182">
    <property type="entry name" value="YdbS-like_PH"/>
</dbReference>
<comment type="caution">
    <text evidence="3">The sequence shown here is derived from an EMBL/GenBank/DDBJ whole genome shotgun (WGS) entry which is preliminary data.</text>
</comment>
<feature type="transmembrane region" description="Helical" evidence="1">
    <location>
        <begin position="55"/>
        <end position="74"/>
    </location>
</feature>
<proteinExistence type="predicted"/>
<dbReference type="RefSeq" id="WP_204635983.1">
    <property type="nucleotide sequence ID" value="NZ_CP183983.1"/>
</dbReference>